<organism evidence="1 2">
    <name type="scientific">Brachionus plicatilis</name>
    <name type="common">Marine rotifer</name>
    <name type="synonym">Brachionus muelleri</name>
    <dbReference type="NCBI Taxonomy" id="10195"/>
    <lineage>
        <taxon>Eukaryota</taxon>
        <taxon>Metazoa</taxon>
        <taxon>Spiralia</taxon>
        <taxon>Gnathifera</taxon>
        <taxon>Rotifera</taxon>
        <taxon>Eurotatoria</taxon>
        <taxon>Monogononta</taxon>
        <taxon>Pseudotrocha</taxon>
        <taxon>Ploima</taxon>
        <taxon>Brachionidae</taxon>
        <taxon>Brachionus</taxon>
    </lineage>
</organism>
<name>A0A3M7TA61_BRAPC</name>
<proteinExistence type="predicted"/>
<keyword evidence="2" id="KW-1185">Reference proteome</keyword>
<gene>
    <name evidence="1" type="ORF">BpHYR1_052265</name>
</gene>
<dbReference type="AlphaFoldDB" id="A0A3M7TA61"/>
<accession>A0A3M7TA61</accession>
<dbReference type="Proteomes" id="UP000276133">
    <property type="component" value="Unassembled WGS sequence"/>
</dbReference>
<protein>
    <submittedName>
        <fullName evidence="1">Uncharacterized protein</fullName>
    </submittedName>
</protein>
<evidence type="ECO:0000313" key="1">
    <source>
        <dbReference type="EMBL" id="RNA44976.1"/>
    </source>
</evidence>
<reference evidence="1 2" key="1">
    <citation type="journal article" date="2018" name="Sci. Rep.">
        <title>Genomic signatures of local adaptation to the degree of environmental predictability in rotifers.</title>
        <authorList>
            <person name="Franch-Gras L."/>
            <person name="Hahn C."/>
            <person name="Garcia-Roger E.M."/>
            <person name="Carmona M.J."/>
            <person name="Serra M."/>
            <person name="Gomez A."/>
        </authorList>
    </citation>
    <scope>NUCLEOTIDE SEQUENCE [LARGE SCALE GENOMIC DNA]</scope>
    <source>
        <strain evidence="1">HYR1</strain>
    </source>
</reference>
<dbReference type="EMBL" id="REGN01000043">
    <property type="protein sequence ID" value="RNA44976.1"/>
    <property type="molecule type" value="Genomic_DNA"/>
</dbReference>
<comment type="caution">
    <text evidence="1">The sequence shown here is derived from an EMBL/GenBank/DDBJ whole genome shotgun (WGS) entry which is preliminary data.</text>
</comment>
<sequence>MRVNSNSIGIISKPKVQSFSIISTSITKNISLFSISLLSLANVSKEPPVRSPILLESESEKFSTSTW</sequence>
<evidence type="ECO:0000313" key="2">
    <source>
        <dbReference type="Proteomes" id="UP000276133"/>
    </source>
</evidence>